<dbReference type="Proteomes" id="UP000321736">
    <property type="component" value="Unassembled WGS sequence"/>
</dbReference>
<comment type="caution">
    <text evidence="1">The sequence shown here is derived from an EMBL/GenBank/DDBJ whole genome shotgun (WGS) entry which is preliminary data.</text>
</comment>
<sequence>MTRFFHFNRLGFEDLDAIMNKVSKFLLYNGEYIEKVAKE</sequence>
<keyword evidence="2" id="KW-1185">Reference proteome</keyword>
<evidence type="ECO:0000313" key="2">
    <source>
        <dbReference type="Proteomes" id="UP000321736"/>
    </source>
</evidence>
<name>A0A239UBD5_9STAP</name>
<proteinExistence type="predicted"/>
<dbReference type="EMBL" id="BKAR01000004">
    <property type="protein sequence ID" value="GEP83970.1"/>
    <property type="molecule type" value="Genomic_DNA"/>
</dbReference>
<accession>A0A239UBD5</accession>
<gene>
    <name evidence="1" type="ORF">SPI02_05550</name>
</gene>
<evidence type="ECO:0000313" key="1">
    <source>
        <dbReference type="EMBL" id="GEP83970.1"/>
    </source>
</evidence>
<dbReference type="AlphaFoldDB" id="A0A239UBD5"/>
<protein>
    <submittedName>
        <fullName evidence="1">Uncharacterized protein</fullName>
    </submittedName>
</protein>
<organism evidence="1 2">
    <name type="scientific">Staphylococcus piscifermentans</name>
    <dbReference type="NCBI Taxonomy" id="70258"/>
    <lineage>
        <taxon>Bacteria</taxon>
        <taxon>Bacillati</taxon>
        <taxon>Bacillota</taxon>
        <taxon>Bacilli</taxon>
        <taxon>Bacillales</taxon>
        <taxon>Staphylococcaceae</taxon>
        <taxon>Staphylococcus</taxon>
    </lineage>
</organism>
<reference evidence="1 2" key="1">
    <citation type="submission" date="2019-07" db="EMBL/GenBank/DDBJ databases">
        <title>Whole genome shotgun sequence of Staphylococcus piscifermentans NBRC 109625.</title>
        <authorList>
            <person name="Hosoyama A."/>
            <person name="Uohara A."/>
            <person name="Ohji S."/>
            <person name="Ichikawa N."/>
        </authorList>
    </citation>
    <scope>NUCLEOTIDE SEQUENCE [LARGE SCALE GENOMIC DNA]</scope>
    <source>
        <strain evidence="1 2">NBRC 109625</strain>
    </source>
</reference>